<dbReference type="CDD" id="cd05301">
    <property type="entry name" value="GDH"/>
    <property type="match status" value="1"/>
</dbReference>
<keyword evidence="7" id="KW-1185">Reference proteome</keyword>
<dbReference type="SUPFAM" id="SSF52283">
    <property type="entry name" value="Formate/glycerate dehydrogenase catalytic domain-like"/>
    <property type="match status" value="1"/>
</dbReference>
<dbReference type="InterPro" id="IPR029753">
    <property type="entry name" value="D-isomer_DH_CS"/>
</dbReference>
<accession>A0ABU5VZB1</accession>
<evidence type="ECO:0000313" key="7">
    <source>
        <dbReference type="Proteomes" id="UP001302274"/>
    </source>
</evidence>
<dbReference type="Pfam" id="PF00389">
    <property type="entry name" value="2-Hacid_dh"/>
    <property type="match status" value="1"/>
</dbReference>
<evidence type="ECO:0000259" key="5">
    <source>
        <dbReference type="Pfam" id="PF02826"/>
    </source>
</evidence>
<proteinExistence type="inferred from homology"/>
<dbReference type="GO" id="GO:0016491">
    <property type="term" value="F:oxidoreductase activity"/>
    <property type="evidence" value="ECO:0007669"/>
    <property type="project" value="UniProtKB-KW"/>
</dbReference>
<evidence type="ECO:0000256" key="1">
    <source>
        <dbReference type="ARBA" id="ARBA00005854"/>
    </source>
</evidence>
<dbReference type="RefSeq" id="WP_323578642.1">
    <property type="nucleotide sequence ID" value="NZ_JAYGJQ010000003.1"/>
</dbReference>
<dbReference type="SUPFAM" id="SSF51735">
    <property type="entry name" value="NAD(P)-binding Rossmann-fold domains"/>
    <property type="match status" value="1"/>
</dbReference>
<dbReference type="Proteomes" id="UP001302274">
    <property type="component" value="Unassembled WGS sequence"/>
</dbReference>
<dbReference type="EMBL" id="JAYGJQ010000003">
    <property type="protein sequence ID" value="MEA9358302.1"/>
    <property type="molecule type" value="Genomic_DNA"/>
</dbReference>
<dbReference type="PANTHER" id="PTHR10996">
    <property type="entry name" value="2-HYDROXYACID DEHYDROGENASE-RELATED"/>
    <property type="match status" value="1"/>
</dbReference>
<protein>
    <submittedName>
        <fullName evidence="6">D-glycerate dehydrogenase</fullName>
        <ecNumber evidence="6">1.1.1.-</ecNumber>
    </submittedName>
</protein>
<evidence type="ECO:0000256" key="2">
    <source>
        <dbReference type="ARBA" id="ARBA00023002"/>
    </source>
</evidence>
<evidence type="ECO:0000259" key="4">
    <source>
        <dbReference type="Pfam" id="PF00389"/>
    </source>
</evidence>
<sequence>MKKVYVTRDVLPDGISLLKDKGFEVEVWAKDRPMTAIELHEAAQKVDALWCTMADAINKNFLMSNSHLKIITNYAVGTNNIDKEAAAELGIIIGNTPDVLTEATAETAFGLMICASRNFKAAMKNAENGEWTHFQPKGFLGPQLKGRTLGIIGMGRIGGRLGEMAQGAFGMKIKGYKRGDNLIEFLSDLDVLSLHIPLTPETKHFIGRKEIAAMKSSAIIVNTARGDVIDQEALYEALRDKKIFSAGLDVTTPEPLPPSNPLFSLPNVMILPHIGSATFEARTEMSVMCANNIIAAFP</sequence>
<organism evidence="6 7">
    <name type="scientific">Bacteriovorax antarcticus</name>
    <dbReference type="NCBI Taxonomy" id="3088717"/>
    <lineage>
        <taxon>Bacteria</taxon>
        <taxon>Pseudomonadati</taxon>
        <taxon>Bdellovibrionota</taxon>
        <taxon>Bacteriovoracia</taxon>
        <taxon>Bacteriovoracales</taxon>
        <taxon>Bacteriovoracaceae</taxon>
        <taxon>Bacteriovorax</taxon>
    </lineage>
</organism>
<dbReference type="InterPro" id="IPR006140">
    <property type="entry name" value="D-isomer_DH_NAD-bd"/>
</dbReference>
<comment type="similarity">
    <text evidence="1 3">Belongs to the D-isomer specific 2-hydroxyacid dehydrogenase family.</text>
</comment>
<dbReference type="InterPro" id="IPR050223">
    <property type="entry name" value="D-isomer_2-hydroxyacid_DH"/>
</dbReference>
<dbReference type="EC" id="1.1.1.-" evidence="6"/>
<dbReference type="Gene3D" id="3.40.50.720">
    <property type="entry name" value="NAD(P)-binding Rossmann-like Domain"/>
    <property type="match status" value="2"/>
</dbReference>
<comment type="caution">
    <text evidence="6">The sequence shown here is derived from an EMBL/GenBank/DDBJ whole genome shotgun (WGS) entry which is preliminary data.</text>
</comment>
<feature type="domain" description="D-isomer specific 2-hydroxyacid dehydrogenase catalytic" evidence="4">
    <location>
        <begin position="4"/>
        <end position="297"/>
    </location>
</feature>
<dbReference type="InterPro" id="IPR036291">
    <property type="entry name" value="NAD(P)-bd_dom_sf"/>
</dbReference>
<feature type="domain" description="D-isomer specific 2-hydroxyacid dehydrogenase NAD-binding" evidence="5">
    <location>
        <begin position="109"/>
        <end position="275"/>
    </location>
</feature>
<dbReference type="InterPro" id="IPR006139">
    <property type="entry name" value="D-isomer_2_OHA_DH_cat_dom"/>
</dbReference>
<dbReference type="InterPro" id="IPR029752">
    <property type="entry name" value="D-isomer_DH_CS1"/>
</dbReference>
<gene>
    <name evidence="6" type="ORF">SHI21_18850</name>
</gene>
<dbReference type="PROSITE" id="PS00671">
    <property type="entry name" value="D_2_HYDROXYACID_DH_3"/>
    <property type="match status" value="1"/>
</dbReference>
<reference evidence="6 7" key="1">
    <citation type="submission" date="2023-11" db="EMBL/GenBank/DDBJ databases">
        <title>A Novel Polar Bacteriovorax (B. antarcticus) Isolated from the Biocrust in Antarctica.</title>
        <authorList>
            <person name="Mun W."/>
            <person name="Choi S.Y."/>
            <person name="Mitchell R.J."/>
        </authorList>
    </citation>
    <scope>NUCLEOTIDE SEQUENCE [LARGE SCALE GENOMIC DNA]</scope>
    <source>
        <strain evidence="6 7">PP10</strain>
    </source>
</reference>
<dbReference type="PROSITE" id="PS00065">
    <property type="entry name" value="D_2_HYDROXYACID_DH_1"/>
    <property type="match status" value="1"/>
</dbReference>
<keyword evidence="2 3" id="KW-0560">Oxidoreductase</keyword>
<evidence type="ECO:0000256" key="3">
    <source>
        <dbReference type="RuleBase" id="RU003719"/>
    </source>
</evidence>
<evidence type="ECO:0000313" key="6">
    <source>
        <dbReference type="EMBL" id="MEA9358302.1"/>
    </source>
</evidence>
<dbReference type="Pfam" id="PF02826">
    <property type="entry name" value="2-Hacid_dh_C"/>
    <property type="match status" value="1"/>
</dbReference>
<dbReference type="PANTHER" id="PTHR10996:SF257">
    <property type="entry name" value="GLYOXYLATE REDUCTASE 1"/>
    <property type="match status" value="1"/>
</dbReference>
<name>A0ABU5VZB1_9BACT</name>